<evidence type="ECO:0000256" key="2">
    <source>
        <dbReference type="ARBA" id="ARBA00006997"/>
    </source>
</evidence>
<evidence type="ECO:0000256" key="5">
    <source>
        <dbReference type="ARBA" id="ARBA00022679"/>
    </source>
</evidence>
<evidence type="ECO:0000256" key="10">
    <source>
        <dbReference type="ARBA" id="ARBA00048567"/>
    </source>
</evidence>
<gene>
    <name evidence="11" type="primary">aroK</name>
    <name evidence="13" type="ORF">DQQ01_04120</name>
</gene>
<feature type="binding site" evidence="11">
    <location>
        <position position="89"/>
    </location>
    <ligand>
        <name>substrate</name>
    </ligand>
</feature>
<evidence type="ECO:0000256" key="6">
    <source>
        <dbReference type="ARBA" id="ARBA00022741"/>
    </source>
</evidence>
<comment type="function">
    <text evidence="11">Catalyzes the specific phosphorylation of the 3-hydroxyl group of shikimic acid using ATP as a cosubstrate.</text>
</comment>
<feature type="binding site" evidence="11">
    <location>
        <position position="43"/>
    </location>
    <ligand>
        <name>substrate</name>
    </ligand>
</feature>
<dbReference type="RefSeq" id="WP_111918631.1">
    <property type="nucleotide sequence ID" value="NZ_CAUWHR010000012.1"/>
</dbReference>
<feature type="binding site" evidence="11">
    <location>
        <position position="127"/>
    </location>
    <ligand>
        <name>ATP</name>
        <dbReference type="ChEBI" id="CHEBI:30616"/>
    </ligand>
</feature>
<keyword evidence="12" id="KW-0472">Membrane</keyword>
<keyword evidence="5 11" id="KW-0808">Transferase</keyword>
<evidence type="ECO:0000256" key="12">
    <source>
        <dbReference type="SAM" id="Phobius"/>
    </source>
</evidence>
<keyword evidence="4 11" id="KW-0028">Amino-acid biosynthesis</keyword>
<sequence>MTPNKKTHVFPFNLILIGFMGTGKSTVARYLGKTQHMEIIEMDEEIAHREGKSIPDIFAEKGEAYFRDLESHLLKELQRETNQILSCGGGIVLRPENITQMKKNGKVILLTASPETVLERVKHDNSRPVLKNRKNTEDIARLMDERRDKYLAAADLVISTDHKSISQICEEILTEVSCFC</sequence>
<reference evidence="14" key="1">
    <citation type="submission" date="2018-06" db="EMBL/GenBank/DDBJ databases">
        <title>Description of Blautia argi sp. nov., a new anaerobic isolated from dog feces.</title>
        <authorList>
            <person name="Chang Y.-H."/>
            <person name="Paek J."/>
            <person name="Shin Y."/>
        </authorList>
    </citation>
    <scope>NUCLEOTIDE SEQUENCE [LARGE SCALE GENOMIC DNA]</scope>
    <source>
        <strain evidence="14">KCTC 15426</strain>
    </source>
</reference>
<feature type="binding site" evidence="11">
    <location>
        <position position="25"/>
    </location>
    <ligand>
        <name>Mg(2+)</name>
        <dbReference type="ChEBI" id="CHEBI:18420"/>
    </ligand>
</feature>
<evidence type="ECO:0000256" key="1">
    <source>
        <dbReference type="ARBA" id="ARBA00004842"/>
    </source>
</evidence>
<evidence type="ECO:0000313" key="14">
    <source>
        <dbReference type="Proteomes" id="UP000250003"/>
    </source>
</evidence>
<dbReference type="UniPathway" id="UPA00053">
    <property type="reaction ID" value="UER00088"/>
</dbReference>
<dbReference type="PRINTS" id="PR01100">
    <property type="entry name" value="SHIKIMTKNASE"/>
</dbReference>
<evidence type="ECO:0000256" key="4">
    <source>
        <dbReference type="ARBA" id="ARBA00022605"/>
    </source>
</evidence>
<accession>A0A2Z4U8Y2</accession>
<comment type="similarity">
    <text evidence="2 11">Belongs to the shikimate kinase family.</text>
</comment>
<dbReference type="Gene3D" id="3.40.50.300">
    <property type="entry name" value="P-loop containing nucleotide triphosphate hydrolases"/>
    <property type="match status" value="1"/>
</dbReference>
<dbReference type="OrthoDB" id="9800332at2"/>
<dbReference type="PROSITE" id="PS01128">
    <property type="entry name" value="SHIKIMATE_KINASE"/>
    <property type="match status" value="1"/>
</dbReference>
<evidence type="ECO:0000313" key="13">
    <source>
        <dbReference type="EMBL" id="AWY97468.1"/>
    </source>
</evidence>
<dbReference type="HAMAP" id="MF_00109">
    <property type="entry name" value="Shikimate_kinase"/>
    <property type="match status" value="1"/>
</dbReference>
<keyword evidence="9 11" id="KW-0057">Aromatic amino acid biosynthesis</keyword>
<evidence type="ECO:0000256" key="7">
    <source>
        <dbReference type="ARBA" id="ARBA00022777"/>
    </source>
</evidence>
<keyword evidence="8 11" id="KW-0067">ATP-binding</keyword>
<dbReference type="InterPro" id="IPR031322">
    <property type="entry name" value="Shikimate/glucono_kinase"/>
</dbReference>
<dbReference type="GO" id="GO:0005524">
    <property type="term" value="F:ATP binding"/>
    <property type="evidence" value="ECO:0007669"/>
    <property type="project" value="UniProtKB-UniRule"/>
</dbReference>
<keyword evidence="12" id="KW-1133">Transmembrane helix</keyword>
<comment type="cofactor">
    <cofactor evidence="11">
        <name>Mg(2+)</name>
        <dbReference type="ChEBI" id="CHEBI:18420"/>
    </cofactor>
    <text evidence="11">Binds 1 Mg(2+) ion per subunit.</text>
</comment>
<dbReference type="EMBL" id="CP030280">
    <property type="protein sequence ID" value="AWY97468.1"/>
    <property type="molecule type" value="Genomic_DNA"/>
</dbReference>
<dbReference type="PANTHER" id="PTHR21087:SF16">
    <property type="entry name" value="SHIKIMATE KINASE 1, CHLOROPLASTIC"/>
    <property type="match status" value="1"/>
</dbReference>
<organism evidence="13 14">
    <name type="scientific">Blautia argi</name>
    <dbReference type="NCBI Taxonomy" id="1912897"/>
    <lineage>
        <taxon>Bacteria</taxon>
        <taxon>Bacillati</taxon>
        <taxon>Bacillota</taxon>
        <taxon>Clostridia</taxon>
        <taxon>Lachnospirales</taxon>
        <taxon>Lachnospiraceae</taxon>
        <taxon>Blautia</taxon>
    </lineage>
</organism>
<dbReference type="Proteomes" id="UP000250003">
    <property type="component" value="Chromosome"/>
</dbReference>
<evidence type="ECO:0000256" key="8">
    <source>
        <dbReference type="ARBA" id="ARBA00022840"/>
    </source>
</evidence>
<dbReference type="AlphaFoldDB" id="A0A2Z4U8Y2"/>
<keyword evidence="11" id="KW-0479">Metal-binding</keyword>
<feature type="binding site" evidence="11">
    <location>
        <position position="146"/>
    </location>
    <ligand>
        <name>substrate</name>
    </ligand>
</feature>
<dbReference type="GO" id="GO:0004765">
    <property type="term" value="F:shikimate kinase activity"/>
    <property type="evidence" value="ECO:0007669"/>
    <property type="project" value="UniProtKB-UniRule"/>
</dbReference>
<proteinExistence type="inferred from homology"/>
<evidence type="ECO:0000256" key="11">
    <source>
        <dbReference type="HAMAP-Rule" id="MF_00109"/>
    </source>
</evidence>
<dbReference type="GO" id="GO:0000287">
    <property type="term" value="F:magnesium ion binding"/>
    <property type="evidence" value="ECO:0007669"/>
    <property type="project" value="UniProtKB-UniRule"/>
</dbReference>
<dbReference type="EC" id="2.7.1.71" evidence="3 11"/>
<dbReference type="Pfam" id="PF01202">
    <property type="entry name" value="SKI"/>
    <property type="match status" value="1"/>
</dbReference>
<dbReference type="InterPro" id="IPR023000">
    <property type="entry name" value="Shikimate_kinase_CS"/>
</dbReference>
<dbReference type="GO" id="GO:0009073">
    <property type="term" value="P:aromatic amino acid family biosynthetic process"/>
    <property type="evidence" value="ECO:0007669"/>
    <property type="project" value="UniProtKB-KW"/>
</dbReference>
<keyword evidence="7 11" id="KW-0418">Kinase</keyword>
<feature type="binding site" evidence="11">
    <location>
        <position position="67"/>
    </location>
    <ligand>
        <name>substrate</name>
    </ligand>
</feature>
<keyword evidence="11" id="KW-0460">Magnesium</keyword>
<keyword evidence="6 11" id="KW-0547">Nucleotide-binding</keyword>
<dbReference type="CDD" id="cd00464">
    <property type="entry name" value="SK"/>
    <property type="match status" value="1"/>
</dbReference>
<comment type="pathway">
    <text evidence="1 11">Metabolic intermediate biosynthesis; chorismate biosynthesis; chorismate from D-erythrose 4-phosphate and phosphoenolpyruvate: step 5/7.</text>
</comment>
<comment type="caution">
    <text evidence="11">Lacks conserved residue(s) required for the propagation of feature annotation.</text>
</comment>
<comment type="subunit">
    <text evidence="11">Monomer.</text>
</comment>
<keyword evidence="11" id="KW-0963">Cytoplasm</keyword>
<evidence type="ECO:0000256" key="3">
    <source>
        <dbReference type="ARBA" id="ARBA00012154"/>
    </source>
</evidence>
<keyword evidence="14" id="KW-1185">Reference proteome</keyword>
<dbReference type="GO" id="GO:0008652">
    <property type="term" value="P:amino acid biosynthetic process"/>
    <property type="evidence" value="ECO:0007669"/>
    <property type="project" value="UniProtKB-KW"/>
</dbReference>
<dbReference type="InterPro" id="IPR000623">
    <property type="entry name" value="Shikimate_kinase/TSH1"/>
</dbReference>
<dbReference type="SUPFAM" id="SSF52540">
    <property type="entry name" value="P-loop containing nucleoside triphosphate hydrolases"/>
    <property type="match status" value="1"/>
</dbReference>
<dbReference type="GO" id="GO:0005829">
    <property type="term" value="C:cytosol"/>
    <property type="evidence" value="ECO:0007669"/>
    <property type="project" value="TreeGrafter"/>
</dbReference>
<protein>
    <recommendedName>
        <fullName evidence="3 11">Shikimate kinase</fullName>
        <shortName evidence="11">SK</shortName>
        <ecNumber evidence="3 11">2.7.1.71</ecNumber>
    </recommendedName>
</protein>
<comment type="catalytic activity">
    <reaction evidence="10 11">
        <text>shikimate + ATP = 3-phosphoshikimate + ADP + H(+)</text>
        <dbReference type="Rhea" id="RHEA:13121"/>
        <dbReference type="ChEBI" id="CHEBI:15378"/>
        <dbReference type="ChEBI" id="CHEBI:30616"/>
        <dbReference type="ChEBI" id="CHEBI:36208"/>
        <dbReference type="ChEBI" id="CHEBI:145989"/>
        <dbReference type="ChEBI" id="CHEBI:456216"/>
        <dbReference type="EC" id="2.7.1.71"/>
    </reaction>
</comment>
<feature type="transmembrane region" description="Helical" evidence="12">
    <location>
        <begin position="12"/>
        <end position="32"/>
    </location>
</feature>
<comment type="subcellular location">
    <subcellularLocation>
        <location evidence="11">Cytoplasm</location>
    </subcellularLocation>
</comment>
<name>A0A2Z4U8Y2_9FIRM</name>
<feature type="binding site" evidence="11">
    <location>
        <begin position="21"/>
        <end position="26"/>
    </location>
    <ligand>
        <name>ATP</name>
        <dbReference type="ChEBI" id="CHEBI:30616"/>
    </ligand>
</feature>
<dbReference type="InterPro" id="IPR027417">
    <property type="entry name" value="P-loop_NTPase"/>
</dbReference>
<evidence type="ECO:0000256" key="9">
    <source>
        <dbReference type="ARBA" id="ARBA00023141"/>
    </source>
</evidence>
<dbReference type="GO" id="GO:0009423">
    <property type="term" value="P:chorismate biosynthetic process"/>
    <property type="evidence" value="ECO:0007669"/>
    <property type="project" value="UniProtKB-UniRule"/>
</dbReference>
<dbReference type="PANTHER" id="PTHR21087">
    <property type="entry name" value="SHIKIMATE KINASE"/>
    <property type="match status" value="1"/>
</dbReference>
<keyword evidence="12" id="KW-0812">Transmembrane</keyword>
<dbReference type="KEGG" id="blau:DQQ01_04120"/>